<feature type="transmembrane region" description="Helical" evidence="6">
    <location>
        <begin position="69"/>
        <end position="87"/>
    </location>
</feature>
<evidence type="ECO:0000313" key="9">
    <source>
        <dbReference type="Proteomes" id="UP001154420"/>
    </source>
</evidence>
<keyword evidence="4 6" id="KW-1133">Transmembrane helix</keyword>
<gene>
    <name evidence="8" type="ORF">D5281_09640</name>
</gene>
<keyword evidence="2" id="KW-1003">Cell membrane</keyword>
<dbReference type="AlphaFoldDB" id="A0A9X5BFJ4"/>
<evidence type="ECO:0000256" key="6">
    <source>
        <dbReference type="SAM" id="Phobius"/>
    </source>
</evidence>
<dbReference type="PIRSF" id="PIRSF006483">
    <property type="entry name" value="Membrane_protein_YitT"/>
    <property type="match status" value="1"/>
</dbReference>
<evidence type="ECO:0000256" key="4">
    <source>
        <dbReference type="ARBA" id="ARBA00022989"/>
    </source>
</evidence>
<feature type="transmembrane region" description="Helical" evidence="6">
    <location>
        <begin position="94"/>
        <end position="115"/>
    </location>
</feature>
<keyword evidence="9" id="KW-1185">Reference proteome</keyword>
<evidence type="ECO:0000259" key="7">
    <source>
        <dbReference type="Pfam" id="PF10035"/>
    </source>
</evidence>
<dbReference type="InterPro" id="IPR051461">
    <property type="entry name" value="UPF0750_membrane"/>
</dbReference>
<dbReference type="Pfam" id="PF02588">
    <property type="entry name" value="YitT_membrane"/>
    <property type="match status" value="1"/>
</dbReference>
<feature type="transmembrane region" description="Helical" evidence="6">
    <location>
        <begin position="21"/>
        <end position="40"/>
    </location>
</feature>
<feature type="transmembrane region" description="Helical" evidence="6">
    <location>
        <begin position="165"/>
        <end position="185"/>
    </location>
</feature>
<keyword evidence="5 6" id="KW-0472">Membrane</keyword>
<dbReference type="PANTHER" id="PTHR33545">
    <property type="entry name" value="UPF0750 MEMBRANE PROTEIN YITT-RELATED"/>
    <property type="match status" value="1"/>
</dbReference>
<dbReference type="RefSeq" id="WP_160559941.1">
    <property type="nucleotide sequence ID" value="NZ_QZDT01000013.1"/>
</dbReference>
<feature type="domain" description="DUF2179" evidence="7">
    <location>
        <begin position="235"/>
        <end position="288"/>
    </location>
</feature>
<dbReference type="EMBL" id="QZDT01000013">
    <property type="protein sequence ID" value="NBJ92855.1"/>
    <property type="molecule type" value="Genomic_DNA"/>
</dbReference>
<name>A0A9X5BFJ4_9FIRM</name>
<evidence type="ECO:0000256" key="3">
    <source>
        <dbReference type="ARBA" id="ARBA00022692"/>
    </source>
</evidence>
<comment type="caution">
    <text evidence="8">The sequence shown here is derived from an EMBL/GenBank/DDBJ whole genome shotgun (WGS) entry which is preliminary data.</text>
</comment>
<dbReference type="InterPro" id="IPR015867">
    <property type="entry name" value="N-reg_PII/ATP_PRibTrfase_C"/>
</dbReference>
<protein>
    <submittedName>
        <fullName evidence="8">YitT family protein</fullName>
    </submittedName>
</protein>
<keyword evidence="3 6" id="KW-0812">Transmembrane</keyword>
<evidence type="ECO:0000256" key="2">
    <source>
        <dbReference type="ARBA" id="ARBA00022475"/>
    </source>
</evidence>
<dbReference type="PANTHER" id="PTHR33545:SF5">
    <property type="entry name" value="UPF0750 MEMBRANE PROTEIN YITT"/>
    <property type="match status" value="1"/>
</dbReference>
<sequence>MKKQSESSQNAESDIFNEAKRLLLVIAASFIMALNINSFIHAGNLIPGGFNGITLLIQQIGNEFFNIKIPYTAVNLLLNAVPVFISFKFIGKKFTGYSCLMIVLSGILTDILPGYAVTQDILLVCVFGGIINAFAISLCLFAHATSGGTDFIAIFFSEKYGIDTWNYIFVGNVLILLLAGALFGWTEALYSIIFQFTSTQVLHQIYRHYQKETLFIITEKPEEVYVEIKNITNHDATLFKGVGCYKKQECNMLYSVVGSDEIRKVVAKIREVDEHAFINTMKTEQITGRFYKRPND</sequence>
<dbReference type="CDD" id="cd16380">
    <property type="entry name" value="YitT_C"/>
    <property type="match status" value="1"/>
</dbReference>
<comment type="subcellular location">
    <subcellularLocation>
        <location evidence="1">Cell membrane</location>
        <topology evidence="1">Multi-pass membrane protein</topology>
    </subcellularLocation>
</comment>
<feature type="transmembrane region" description="Helical" evidence="6">
    <location>
        <begin position="121"/>
        <end position="144"/>
    </location>
</feature>
<reference evidence="8" key="1">
    <citation type="submission" date="2018-09" db="EMBL/GenBank/DDBJ databases">
        <title>Murine metabolic-syndrome-specific gut microbial biobank.</title>
        <authorList>
            <person name="Liu C."/>
        </authorList>
    </citation>
    <scope>NUCLEOTIDE SEQUENCE</scope>
    <source>
        <strain evidence="8">D42-62</strain>
    </source>
</reference>
<dbReference type="InterPro" id="IPR019264">
    <property type="entry name" value="DUF2179"/>
</dbReference>
<evidence type="ECO:0000313" key="8">
    <source>
        <dbReference type="EMBL" id="NBJ92855.1"/>
    </source>
</evidence>
<dbReference type="InterPro" id="IPR003740">
    <property type="entry name" value="YitT"/>
</dbReference>
<organism evidence="8 9">
    <name type="scientific">Parablautia muri</name>
    <dbReference type="NCBI Taxonomy" id="2320879"/>
    <lineage>
        <taxon>Bacteria</taxon>
        <taxon>Bacillati</taxon>
        <taxon>Bacillota</taxon>
        <taxon>Clostridia</taxon>
        <taxon>Lachnospirales</taxon>
        <taxon>Lachnospiraceae</taxon>
        <taxon>Parablautia</taxon>
    </lineage>
</organism>
<dbReference type="Gene3D" id="3.30.70.120">
    <property type="match status" value="1"/>
</dbReference>
<evidence type="ECO:0000256" key="1">
    <source>
        <dbReference type="ARBA" id="ARBA00004651"/>
    </source>
</evidence>
<dbReference type="Proteomes" id="UP001154420">
    <property type="component" value="Unassembled WGS sequence"/>
</dbReference>
<dbReference type="GO" id="GO:0005886">
    <property type="term" value="C:plasma membrane"/>
    <property type="evidence" value="ECO:0007669"/>
    <property type="project" value="UniProtKB-SubCell"/>
</dbReference>
<proteinExistence type="predicted"/>
<dbReference type="Pfam" id="PF10035">
    <property type="entry name" value="DUF2179"/>
    <property type="match status" value="1"/>
</dbReference>
<dbReference type="OrthoDB" id="9779786at2"/>
<evidence type="ECO:0000256" key="5">
    <source>
        <dbReference type="ARBA" id="ARBA00023136"/>
    </source>
</evidence>
<accession>A0A9X5BFJ4</accession>